<dbReference type="EMBL" id="JAWRVI010000239">
    <property type="protein sequence ID" value="KAK4070954.1"/>
    <property type="molecule type" value="Genomic_DNA"/>
</dbReference>
<comment type="caution">
    <text evidence="2">The sequence shown here is derived from an EMBL/GenBank/DDBJ whole genome shotgun (WGS) entry which is preliminary data.</text>
</comment>
<sequence>MSEDMEKAIETLATEKIGELLALCGVSNYCDDESTKQRIRDVVAFVREIQRRDGVETIPALSSQCIGSEYPVPIGGLRGSYRLAAKRGRAQYKGQAGPSRRVKSKKVKSGRASNTIANPDEALSTAEQEPSVVVTASTQTDKTSAEGDRSADPAEEPTNVAPPPPRDEPASSTTTRAALSSINSNTASSNKASPPSGEGEIPTNSLAASGDSQTENPVPGYPGSESRTGDTREALDSPTAIKAIESILLDCVRLTYALGRYQHRSWWDVQVTTKLRKIREFVTEFAKLDYDTALKAIKRENAIFAGKNIQTRYVESIYWDIIQKGAKLLDPTTLPIARGPLDEFSMAEKVATKKFMTQAGYATSTPNQRRCRRFWKSLSDMRKAGVDKMLCYRTRDFDSFCSHYPVGATISLVDTVLSWEKLYGPHIEQLEDRAFRESQNDWSGTLWLNQPVVSERLEVSITSWDNAKNRWHSAPEQRYYNTVYGPDQASCDQLGGLLDISTTSGGSRNKSIFTSILPGEKPPLTICSIFTIQEGDYLGIFAGELRFTDEVDARYGIPGPKAHFWLDYSRITGVLNQMCVLPPDGDANVALQWELFWEGDEKDKPPSWRVAVRATRTIKPFEELRRCAPSIEQYHRHQQVAHARKGFLREEDTNSQQ</sequence>
<reference evidence="2 3" key="1">
    <citation type="journal article" date="2024" name="Microbiol. Resour. Announc.">
        <title>Genome annotations for the ascomycete fungi Trichoderma harzianum, Trichoderma aggressivum, and Purpureocillium lilacinum.</title>
        <authorList>
            <person name="Beijen E.P.W."/>
            <person name="Ohm R.A."/>
        </authorList>
    </citation>
    <scope>NUCLEOTIDE SEQUENCE [LARGE SCALE GENOMIC DNA]</scope>
    <source>
        <strain evidence="2 3">CBS 150709</strain>
    </source>
</reference>
<feature type="compositionally biased region" description="Polar residues" evidence="1">
    <location>
        <begin position="202"/>
        <end position="216"/>
    </location>
</feature>
<feature type="region of interest" description="Disordered" evidence="1">
    <location>
        <begin position="89"/>
        <end position="233"/>
    </location>
</feature>
<keyword evidence="3" id="KW-1185">Reference proteome</keyword>
<protein>
    <submittedName>
        <fullName evidence="2">Uncharacterized protein</fullName>
    </submittedName>
</protein>
<accession>A0ABR0BDS8</accession>
<name>A0ABR0BDS8_PURLI</name>
<feature type="compositionally biased region" description="Basic residues" evidence="1">
    <location>
        <begin position="100"/>
        <end position="109"/>
    </location>
</feature>
<dbReference type="Proteomes" id="UP001287286">
    <property type="component" value="Unassembled WGS sequence"/>
</dbReference>
<feature type="compositionally biased region" description="Low complexity" evidence="1">
    <location>
        <begin position="170"/>
        <end position="181"/>
    </location>
</feature>
<evidence type="ECO:0000313" key="3">
    <source>
        <dbReference type="Proteomes" id="UP001287286"/>
    </source>
</evidence>
<feature type="compositionally biased region" description="Polar residues" evidence="1">
    <location>
        <begin position="182"/>
        <end position="193"/>
    </location>
</feature>
<proteinExistence type="predicted"/>
<gene>
    <name evidence="2" type="ORF">Purlil1_13528</name>
</gene>
<evidence type="ECO:0000256" key="1">
    <source>
        <dbReference type="SAM" id="MobiDB-lite"/>
    </source>
</evidence>
<organism evidence="2 3">
    <name type="scientific">Purpureocillium lilacinum</name>
    <name type="common">Paecilomyces lilacinus</name>
    <dbReference type="NCBI Taxonomy" id="33203"/>
    <lineage>
        <taxon>Eukaryota</taxon>
        <taxon>Fungi</taxon>
        <taxon>Dikarya</taxon>
        <taxon>Ascomycota</taxon>
        <taxon>Pezizomycotina</taxon>
        <taxon>Sordariomycetes</taxon>
        <taxon>Hypocreomycetidae</taxon>
        <taxon>Hypocreales</taxon>
        <taxon>Ophiocordycipitaceae</taxon>
        <taxon>Purpureocillium</taxon>
    </lineage>
</organism>
<feature type="compositionally biased region" description="Basic and acidic residues" evidence="1">
    <location>
        <begin position="143"/>
        <end position="152"/>
    </location>
</feature>
<evidence type="ECO:0000313" key="2">
    <source>
        <dbReference type="EMBL" id="KAK4070954.1"/>
    </source>
</evidence>